<feature type="domain" description="HIT" evidence="4">
    <location>
        <begin position="4"/>
        <end position="111"/>
    </location>
</feature>
<reference evidence="6" key="1">
    <citation type="submission" date="2011-02" db="EMBL/GenBank/DDBJ databases">
        <title>Complete sequence of Spirochaeta sp. Buddy.</title>
        <authorList>
            <person name="Lucas S."/>
            <person name="Copeland A."/>
            <person name="Lapidus A."/>
            <person name="Cheng J.-F."/>
            <person name="Goodwin L."/>
            <person name="Pitluck S."/>
            <person name="Zeytun A."/>
            <person name="Detter J.C."/>
            <person name="Han C."/>
            <person name="Tapia R."/>
            <person name="Land M."/>
            <person name="Hauser L."/>
            <person name="Kyrpides N."/>
            <person name="Ivanova N."/>
            <person name="Mikhailova N."/>
            <person name="Pagani I."/>
            <person name="Ritalahti K.M."/>
            <person name="Loeffler F.E."/>
            <person name="Woyke T."/>
        </authorList>
    </citation>
    <scope>NUCLEOTIDE SEQUENCE [LARGE SCALE GENOMIC DNA]</scope>
    <source>
        <strain evidence="6">ATCC BAA-1886 / DSM 22777 / Buddy</strain>
    </source>
</reference>
<evidence type="ECO:0000313" key="5">
    <source>
        <dbReference type="EMBL" id="ADY14093.1"/>
    </source>
</evidence>
<evidence type="ECO:0000256" key="3">
    <source>
        <dbReference type="PROSITE-ProRule" id="PRU00464"/>
    </source>
</evidence>
<dbReference type="HOGENOM" id="CLU_056776_3_2_12"/>
<dbReference type="EMBL" id="CP002541">
    <property type="protein sequence ID" value="ADY14093.1"/>
    <property type="molecule type" value="Genomic_DNA"/>
</dbReference>
<dbReference type="PROSITE" id="PS51084">
    <property type="entry name" value="HIT_2"/>
    <property type="match status" value="1"/>
</dbReference>
<dbReference type="SUPFAM" id="SSF54197">
    <property type="entry name" value="HIT-like"/>
    <property type="match status" value="1"/>
</dbReference>
<dbReference type="RefSeq" id="WP_013607942.1">
    <property type="nucleotide sequence ID" value="NC_015152.1"/>
</dbReference>
<organism evidence="5 6">
    <name type="scientific">Sphaerochaeta globosa (strain ATCC BAA-1886 / DSM 22777 / Buddy)</name>
    <name type="common">Spirochaeta sp. (strain Buddy)</name>
    <dbReference type="NCBI Taxonomy" id="158189"/>
    <lineage>
        <taxon>Bacteria</taxon>
        <taxon>Pseudomonadati</taxon>
        <taxon>Spirochaetota</taxon>
        <taxon>Spirochaetia</taxon>
        <taxon>Spirochaetales</taxon>
        <taxon>Sphaerochaetaceae</taxon>
        <taxon>Sphaerochaeta</taxon>
    </lineage>
</organism>
<feature type="active site" description="Tele-AMP-histidine intermediate" evidence="1">
    <location>
        <position position="98"/>
    </location>
</feature>
<proteinExistence type="predicted"/>
<dbReference type="PRINTS" id="PR00332">
    <property type="entry name" value="HISTRIAD"/>
</dbReference>
<dbReference type="Gene3D" id="3.30.428.10">
    <property type="entry name" value="HIT-like"/>
    <property type="match status" value="1"/>
</dbReference>
<dbReference type="KEGG" id="sbu:SpiBuddy_2274"/>
<accession>F0RSI0</accession>
<dbReference type="InterPro" id="IPR019808">
    <property type="entry name" value="Histidine_triad_CS"/>
</dbReference>
<evidence type="ECO:0000256" key="2">
    <source>
        <dbReference type="PIRSR" id="PIRSR601310-3"/>
    </source>
</evidence>
<dbReference type="PROSITE" id="PS00892">
    <property type="entry name" value="HIT_1"/>
    <property type="match status" value="1"/>
</dbReference>
<dbReference type="eggNOG" id="COG0537">
    <property type="taxonomic scope" value="Bacteria"/>
</dbReference>
<dbReference type="GO" id="GO:0047627">
    <property type="term" value="F:adenylylsulfatase activity"/>
    <property type="evidence" value="ECO:0007669"/>
    <property type="project" value="TreeGrafter"/>
</dbReference>
<dbReference type="GO" id="GO:0006790">
    <property type="term" value="P:sulfur compound metabolic process"/>
    <property type="evidence" value="ECO:0007669"/>
    <property type="project" value="TreeGrafter"/>
</dbReference>
<dbReference type="PANTHER" id="PTHR47670">
    <property type="entry name" value="ADENYLYLSULFATASE HINT3"/>
    <property type="match status" value="1"/>
</dbReference>
<gene>
    <name evidence="5" type="ordered locus">SpiBuddy_2274</name>
</gene>
<protein>
    <submittedName>
        <fullName evidence="5">Histidine triad (HIT) protein</fullName>
    </submittedName>
</protein>
<evidence type="ECO:0000313" key="6">
    <source>
        <dbReference type="Proteomes" id="UP000008466"/>
    </source>
</evidence>
<keyword evidence="6" id="KW-1185">Reference proteome</keyword>
<dbReference type="InterPro" id="IPR011146">
    <property type="entry name" value="HIT-like"/>
</dbReference>
<dbReference type="Pfam" id="PF01230">
    <property type="entry name" value="HIT"/>
    <property type="match status" value="1"/>
</dbReference>
<dbReference type="STRING" id="158189.SpiBuddy_2274"/>
<dbReference type="AlphaFoldDB" id="F0RSI0"/>
<sequence length="133" mass="15078">METIFTKILKGDIPSVKLHEDELCFAILDINPVNKGHLLLITKEPYPTLQSCPDEVLAHLIRLAKQADATLRERLGCDATNLIVNNGKESGQEVAHLHFHIVPRFKDDHKNIQLSKETYTDGEMAEYGKQLEF</sequence>
<dbReference type="GO" id="GO:0009150">
    <property type="term" value="P:purine ribonucleotide metabolic process"/>
    <property type="evidence" value="ECO:0007669"/>
    <property type="project" value="TreeGrafter"/>
</dbReference>
<evidence type="ECO:0000256" key="1">
    <source>
        <dbReference type="PIRSR" id="PIRSR601310-1"/>
    </source>
</evidence>
<feature type="short sequence motif" description="Histidine triad motif" evidence="2 3">
    <location>
        <begin position="96"/>
        <end position="100"/>
    </location>
</feature>
<dbReference type="PANTHER" id="PTHR47670:SF1">
    <property type="entry name" value="ADENYLYLSULFATASE HINT3"/>
    <property type="match status" value="1"/>
</dbReference>
<dbReference type="OrthoDB" id="9784774at2"/>
<name>F0RSI0_SPHGB</name>
<dbReference type="Proteomes" id="UP000008466">
    <property type="component" value="Chromosome"/>
</dbReference>
<dbReference type="InterPro" id="IPR036265">
    <property type="entry name" value="HIT-like_sf"/>
</dbReference>
<evidence type="ECO:0000259" key="4">
    <source>
        <dbReference type="PROSITE" id="PS51084"/>
    </source>
</evidence>
<dbReference type="InterPro" id="IPR001310">
    <property type="entry name" value="Histidine_triad_HIT"/>
</dbReference>